<gene>
    <name evidence="1" type="ORF">FB384_004950</name>
</gene>
<comment type="caution">
    <text evidence="1">The sequence shown here is derived from an EMBL/GenBank/DDBJ whole genome shotgun (WGS) entry which is preliminary data.</text>
</comment>
<proteinExistence type="predicted"/>
<sequence>MSPMHRADVCRRCGRRFTNHHRHHGRGLDNACWTAAVARGELDQYPQVRRRIDPDELDKLESQQLDTATIALRLGFTTTAIRQRRSRRRRASQ</sequence>
<evidence type="ECO:0000313" key="1">
    <source>
        <dbReference type="EMBL" id="MBB3665991.1"/>
    </source>
</evidence>
<evidence type="ECO:0000313" key="2">
    <source>
        <dbReference type="Proteomes" id="UP000564573"/>
    </source>
</evidence>
<name>A0A839XTF8_9PSEU</name>
<dbReference type="Proteomes" id="UP000564573">
    <property type="component" value="Unassembled WGS sequence"/>
</dbReference>
<dbReference type="AlphaFoldDB" id="A0A839XTF8"/>
<keyword evidence="2" id="KW-1185">Reference proteome</keyword>
<organism evidence="1 2">
    <name type="scientific">Prauserella sediminis</name>
    <dbReference type="NCBI Taxonomy" id="577680"/>
    <lineage>
        <taxon>Bacteria</taxon>
        <taxon>Bacillati</taxon>
        <taxon>Actinomycetota</taxon>
        <taxon>Actinomycetes</taxon>
        <taxon>Pseudonocardiales</taxon>
        <taxon>Pseudonocardiaceae</taxon>
        <taxon>Prauserella</taxon>
        <taxon>Prauserella salsuginis group</taxon>
    </lineage>
</organism>
<dbReference type="EMBL" id="JACIBS010000009">
    <property type="protein sequence ID" value="MBB3665991.1"/>
    <property type="molecule type" value="Genomic_DNA"/>
</dbReference>
<accession>A0A839XTF8</accession>
<protein>
    <submittedName>
        <fullName evidence="1">Uncharacterized protein</fullName>
    </submittedName>
</protein>
<reference evidence="1 2" key="1">
    <citation type="submission" date="2020-08" db="EMBL/GenBank/DDBJ databases">
        <title>Sequencing the genomes of 1000 actinobacteria strains.</title>
        <authorList>
            <person name="Klenk H.-P."/>
        </authorList>
    </citation>
    <scope>NUCLEOTIDE SEQUENCE [LARGE SCALE GENOMIC DNA]</scope>
    <source>
        <strain evidence="1 2">DSM 45267</strain>
    </source>
</reference>